<dbReference type="STRING" id="860235.AOZ06_08470"/>
<dbReference type="NCBIfam" id="TIGR02548">
    <property type="entry name" value="casB_cse2"/>
    <property type="match status" value="1"/>
</dbReference>
<evidence type="ECO:0000313" key="1">
    <source>
        <dbReference type="EMBL" id="ALG06953.1"/>
    </source>
</evidence>
<dbReference type="Proteomes" id="UP000063699">
    <property type="component" value="Chromosome"/>
</dbReference>
<accession>A0A0N9HXX5</accession>
<dbReference type="AlphaFoldDB" id="A0A0N9HXX5"/>
<sequence>MRSALKSGLGRTVKQADGMHKYVAPWTSPGRPHHEAVLYTVAALIAHRPTGAIPAQPIGNIGVSVARCARIASGTRETTMHLLAKQPAAQLCRVVTRVVVQLRDKDTTVDFAQLIDDASSWPSHHQRISSRWLQSFYRTMTPQPYDATT</sequence>
<dbReference type="Gene3D" id="1.10.520.40">
    <property type="entry name" value="CRISPR-associated protein Cse2"/>
    <property type="match status" value="1"/>
</dbReference>
<name>A0A0N9HXX5_9PSEU</name>
<evidence type="ECO:0008006" key="3">
    <source>
        <dbReference type="Google" id="ProtNLM"/>
    </source>
</evidence>
<reference evidence="1 2" key="1">
    <citation type="submission" date="2015-07" db="EMBL/GenBank/DDBJ databases">
        <title>Genome sequencing of Kibdelosporangium phytohabitans.</title>
        <authorList>
            <person name="Qin S."/>
            <person name="Xing K."/>
        </authorList>
    </citation>
    <scope>NUCLEOTIDE SEQUENCE [LARGE SCALE GENOMIC DNA]</scope>
    <source>
        <strain evidence="1 2">KLBMP1111</strain>
    </source>
</reference>
<dbReference type="KEGG" id="kphy:AOZ06_08470"/>
<organism evidence="1 2">
    <name type="scientific">Kibdelosporangium phytohabitans</name>
    <dbReference type="NCBI Taxonomy" id="860235"/>
    <lineage>
        <taxon>Bacteria</taxon>
        <taxon>Bacillati</taxon>
        <taxon>Actinomycetota</taxon>
        <taxon>Actinomycetes</taxon>
        <taxon>Pseudonocardiales</taxon>
        <taxon>Pseudonocardiaceae</taxon>
        <taxon>Kibdelosporangium</taxon>
    </lineage>
</organism>
<dbReference type="InterPro" id="IPR013382">
    <property type="entry name" value="CRISPR-assoc_prot_Cse2"/>
</dbReference>
<dbReference type="RefSeq" id="WP_054288924.1">
    <property type="nucleotide sequence ID" value="NZ_CP012752.1"/>
</dbReference>
<dbReference type="InterPro" id="IPR038287">
    <property type="entry name" value="Cse2_sf"/>
</dbReference>
<protein>
    <recommendedName>
        <fullName evidence="3">CRISPR-associated protein Cse2</fullName>
    </recommendedName>
</protein>
<dbReference type="EMBL" id="CP012752">
    <property type="protein sequence ID" value="ALG06953.1"/>
    <property type="molecule type" value="Genomic_DNA"/>
</dbReference>
<evidence type="ECO:0000313" key="2">
    <source>
        <dbReference type="Proteomes" id="UP000063699"/>
    </source>
</evidence>
<proteinExistence type="predicted"/>
<gene>
    <name evidence="1" type="ORF">AOZ06_08470</name>
</gene>
<dbReference type="Pfam" id="PF09485">
    <property type="entry name" value="CRISPR_Cse2"/>
    <property type="match status" value="1"/>
</dbReference>
<keyword evidence="2" id="KW-1185">Reference proteome</keyword>